<evidence type="ECO:0000313" key="2">
    <source>
        <dbReference type="Proteomes" id="UP000019438"/>
    </source>
</evidence>
<proteinExistence type="predicted"/>
<dbReference type="EMBL" id="CP003181">
    <property type="protein sequence ID" value="AHJ64052.1"/>
    <property type="molecule type" value="Genomic_DNA"/>
</dbReference>
<name>A0AAN0VGL5_9PROT</name>
<organism evidence="1 2">
    <name type="scientific">Granulibacter bethesdensis</name>
    <dbReference type="NCBI Taxonomy" id="364410"/>
    <lineage>
        <taxon>Bacteria</taxon>
        <taxon>Pseudomonadati</taxon>
        <taxon>Pseudomonadota</taxon>
        <taxon>Alphaproteobacteria</taxon>
        <taxon>Acetobacterales</taxon>
        <taxon>Acetobacteraceae</taxon>
        <taxon>Granulibacter</taxon>
    </lineage>
</organism>
<reference evidence="2" key="1">
    <citation type="submission" date="2012-06" db="EMBL/GenBank/DDBJ databases">
        <title>Genome analysis of multiple Granulibacter bethesdensis isolates demonstrates substantial genome diversity.</title>
        <authorList>
            <person name="Greenberg D.E."/>
            <person name="Porcella S.F."/>
            <person name="Zarember K."/>
            <person name="Zelazny A.M."/>
            <person name="Bruno D."/>
            <person name="Martens C."/>
            <person name="Barbian K.D."/>
            <person name="Jaske E."/>
            <person name="Holland S.M."/>
        </authorList>
    </citation>
    <scope>NUCLEOTIDE SEQUENCE [LARGE SCALE GENOMIC DNA]</scope>
    <source>
        <strain evidence="2">CGDNIH3</strain>
    </source>
</reference>
<dbReference type="AlphaFoldDB" id="A0AAN0VGL5"/>
<accession>A0AAN0VGL5</accession>
<dbReference type="Proteomes" id="UP000019438">
    <property type="component" value="Chromosome"/>
</dbReference>
<gene>
    <name evidence="1" type="ORF">GbCGDNIH3_7230</name>
</gene>
<dbReference type="KEGG" id="gbc:GbCGDNIH3_7230"/>
<evidence type="ECO:0000313" key="1">
    <source>
        <dbReference type="EMBL" id="AHJ64052.1"/>
    </source>
</evidence>
<protein>
    <submittedName>
        <fullName evidence="1">Uncharacterized protein</fullName>
    </submittedName>
</protein>
<sequence>MAATIETGSTKQQRTARNPLPQWHITEGSIDIAIPQKNKIFIVFVYVYFFVNTSNRFKIINLFIFIIIAII</sequence>